<name>A0A1Y1XA13_9FUNG</name>
<dbReference type="GO" id="GO:0003677">
    <property type="term" value="F:DNA binding"/>
    <property type="evidence" value="ECO:0007669"/>
    <property type="project" value="TreeGrafter"/>
</dbReference>
<dbReference type="GO" id="GO:0031297">
    <property type="term" value="P:replication fork processing"/>
    <property type="evidence" value="ECO:0007669"/>
    <property type="project" value="UniProtKB-UniRule"/>
</dbReference>
<comment type="subcellular location">
    <subcellularLocation>
        <location evidence="1 6">Nucleus</location>
    </subcellularLocation>
</comment>
<dbReference type="GO" id="GO:0006974">
    <property type="term" value="P:DNA damage response"/>
    <property type="evidence" value="ECO:0007669"/>
    <property type="project" value="UniProtKB-KW"/>
</dbReference>
<comment type="function">
    <text evidence="6">Plays an important role in the control of DNA replication and the maintenance of replication fork stability.</text>
</comment>
<feature type="compositionally biased region" description="Basic and acidic residues" evidence="7">
    <location>
        <begin position="258"/>
        <end position="270"/>
    </location>
</feature>
<dbReference type="GO" id="GO:0031298">
    <property type="term" value="C:replication fork protection complex"/>
    <property type="evidence" value="ECO:0007669"/>
    <property type="project" value="TreeGrafter"/>
</dbReference>
<evidence type="ECO:0000259" key="8">
    <source>
        <dbReference type="Pfam" id="PF07962"/>
    </source>
</evidence>
<comment type="similarity">
    <text evidence="2 6">Belongs to the CSM3 family.</text>
</comment>
<evidence type="ECO:0000256" key="4">
    <source>
        <dbReference type="ARBA" id="ARBA00023242"/>
    </source>
</evidence>
<evidence type="ECO:0000313" key="10">
    <source>
        <dbReference type="Proteomes" id="UP000193944"/>
    </source>
</evidence>
<comment type="caution">
    <text evidence="9">The sequence shown here is derived from an EMBL/GenBank/DDBJ whole genome shotgun (WGS) entry which is preliminary data.</text>
</comment>
<feature type="region of interest" description="Disordered" evidence="7">
    <location>
        <begin position="219"/>
        <end position="239"/>
    </location>
</feature>
<keyword evidence="4 6" id="KW-0539">Nucleus</keyword>
<dbReference type="Proteomes" id="UP000193944">
    <property type="component" value="Unassembled WGS sequence"/>
</dbReference>
<evidence type="ECO:0000313" key="9">
    <source>
        <dbReference type="EMBL" id="ORX82184.1"/>
    </source>
</evidence>
<gene>
    <name evidence="9" type="ORF">BCR32DRAFT_279121</name>
</gene>
<evidence type="ECO:0000256" key="5">
    <source>
        <dbReference type="ARBA" id="ARBA00023306"/>
    </source>
</evidence>
<feature type="domain" description="Chromosome segregation in meiosis protein 3" evidence="8">
    <location>
        <begin position="60"/>
        <end position="141"/>
    </location>
</feature>
<accession>A0A1Y1XA13</accession>
<dbReference type="GO" id="GO:0000076">
    <property type="term" value="P:DNA replication checkpoint signaling"/>
    <property type="evidence" value="ECO:0007669"/>
    <property type="project" value="UniProtKB-UniRule"/>
</dbReference>
<dbReference type="InterPro" id="IPR040038">
    <property type="entry name" value="TIPIN/Csm3/Swi3"/>
</dbReference>
<reference evidence="9 10" key="2">
    <citation type="submission" date="2016-08" db="EMBL/GenBank/DDBJ databases">
        <title>Pervasive Adenine N6-methylation of Active Genes in Fungi.</title>
        <authorList>
            <consortium name="DOE Joint Genome Institute"/>
            <person name="Mondo S.J."/>
            <person name="Dannebaum R.O."/>
            <person name="Kuo R.C."/>
            <person name="Labutti K."/>
            <person name="Haridas S."/>
            <person name="Kuo A."/>
            <person name="Salamov A."/>
            <person name="Ahrendt S.R."/>
            <person name="Lipzen A."/>
            <person name="Sullivan W."/>
            <person name="Andreopoulos W.B."/>
            <person name="Clum A."/>
            <person name="Lindquist E."/>
            <person name="Daum C."/>
            <person name="Ramamoorthy G.K."/>
            <person name="Gryganskyi A."/>
            <person name="Culley D."/>
            <person name="Magnuson J.K."/>
            <person name="James T.Y."/>
            <person name="O'Malley M.A."/>
            <person name="Stajich J.E."/>
            <person name="Spatafora J.W."/>
            <person name="Visel A."/>
            <person name="Grigoriev I.V."/>
        </authorList>
    </citation>
    <scope>NUCLEOTIDE SEQUENCE [LARGE SCALE GENOMIC DNA]</scope>
    <source>
        <strain evidence="9 10">S4</strain>
    </source>
</reference>
<dbReference type="AlphaFoldDB" id="A0A1Y1XA13"/>
<dbReference type="EMBL" id="MCFG01000101">
    <property type="protein sequence ID" value="ORX82184.1"/>
    <property type="molecule type" value="Genomic_DNA"/>
</dbReference>
<keyword evidence="3 6" id="KW-0227">DNA damage</keyword>
<evidence type="ECO:0000256" key="1">
    <source>
        <dbReference type="ARBA" id="ARBA00004123"/>
    </source>
</evidence>
<dbReference type="OrthoDB" id="437078at2759"/>
<dbReference type="Pfam" id="PF07962">
    <property type="entry name" value="Swi3"/>
    <property type="match status" value="1"/>
</dbReference>
<dbReference type="PANTHER" id="PTHR13220">
    <property type="entry name" value="TIMELESS INTERACTING-RELATED"/>
    <property type="match status" value="1"/>
</dbReference>
<proteinExistence type="inferred from homology"/>
<evidence type="ECO:0000256" key="3">
    <source>
        <dbReference type="ARBA" id="ARBA00022763"/>
    </source>
</evidence>
<evidence type="ECO:0000256" key="2">
    <source>
        <dbReference type="ARBA" id="ARBA00006075"/>
    </source>
</evidence>
<keyword evidence="5 6" id="KW-0131">Cell cycle</keyword>
<evidence type="ECO:0000256" key="6">
    <source>
        <dbReference type="RuleBase" id="RU366049"/>
    </source>
</evidence>
<evidence type="ECO:0000256" key="7">
    <source>
        <dbReference type="SAM" id="MobiDB-lite"/>
    </source>
</evidence>
<feature type="compositionally biased region" description="Low complexity" evidence="7">
    <location>
        <begin position="271"/>
        <end position="290"/>
    </location>
</feature>
<reference evidence="9 10" key="1">
    <citation type="submission" date="2016-08" db="EMBL/GenBank/DDBJ databases">
        <title>A Parts List for Fungal Cellulosomes Revealed by Comparative Genomics.</title>
        <authorList>
            <consortium name="DOE Joint Genome Institute"/>
            <person name="Haitjema C.H."/>
            <person name="Gilmore S.P."/>
            <person name="Henske J.K."/>
            <person name="Solomon K.V."/>
            <person name="De Groot R."/>
            <person name="Kuo A."/>
            <person name="Mondo S.J."/>
            <person name="Salamov A.A."/>
            <person name="Labutti K."/>
            <person name="Zhao Z."/>
            <person name="Chiniquy J."/>
            <person name="Barry K."/>
            <person name="Brewer H.M."/>
            <person name="Purvine S.O."/>
            <person name="Wright A.T."/>
            <person name="Boxma B."/>
            <person name="Van Alen T."/>
            <person name="Hackstein J.H."/>
            <person name="Baker S.E."/>
            <person name="Grigoriev I.V."/>
            <person name="O'Malley M.A."/>
        </authorList>
    </citation>
    <scope>NUCLEOTIDE SEQUENCE [LARGE SCALE GENOMIC DNA]</scope>
    <source>
        <strain evidence="9 10">S4</strain>
    </source>
</reference>
<feature type="region of interest" description="Disordered" evidence="7">
    <location>
        <begin position="258"/>
        <end position="290"/>
    </location>
</feature>
<sequence length="290" mass="33609">MNDNDETIENIFGFEDISETDTENEEVTVVENNNQGENTPANGQEAAAPKRKIIRKNIPKLDSNVLLSENGLIKLQTLLSKTSFKRGKGHEKENLSRLINVYQLWGHNLYPRLTFKSIIERTEKLCSEKRLRIAYSTWKEANRYKRKYETNEYNESGIIRNNDESSNTNTDNDINTNTTMNIDSINTVTTTTTINNNNNNNINNHDTFNLGMSSMSFFNNSSQDNNTSSHPPLSRLSHPLTEEERAFIKANRERALQKLRQKKEALERQRQQQQQQQEQQEQQEQQPLSI</sequence>
<organism evidence="9 10">
    <name type="scientific">Anaeromyces robustus</name>
    <dbReference type="NCBI Taxonomy" id="1754192"/>
    <lineage>
        <taxon>Eukaryota</taxon>
        <taxon>Fungi</taxon>
        <taxon>Fungi incertae sedis</taxon>
        <taxon>Chytridiomycota</taxon>
        <taxon>Chytridiomycota incertae sedis</taxon>
        <taxon>Neocallimastigomycetes</taxon>
        <taxon>Neocallimastigales</taxon>
        <taxon>Neocallimastigaceae</taxon>
        <taxon>Anaeromyces</taxon>
    </lineage>
</organism>
<dbReference type="STRING" id="1754192.A0A1Y1XA13"/>
<protein>
    <recommendedName>
        <fullName evidence="6">Chromosome segregation in meiosis protein</fullName>
    </recommendedName>
</protein>
<keyword evidence="10" id="KW-1185">Reference proteome</keyword>
<dbReference type="InterPro" id="IPR012923">
    <property type="entry name" value="Csm3"/>
</dbReference>
<dbReference type="GO" id="GO:0043111">
    <property type="term" value="P:replication fork arrest"/>
    <property type="evidence" value="ECO:0007669"/>
    <property type="project" value="TreeGrafter"/>
</dbReference>
<dbReference type="PANTHER" id="PTHR13220:SF11">
    <property type="entry name" value="TIMELESS-INTERACTING PROTEIN"/>
    <property type="match status" value="1"/>
</dbReference>